<reference evidence="1 2" key="1">
    <citation type="submission" date="2017-03" db="EMBL/GenBank/DDBJ databases">
        <authorList>
            <person name="Afonso C.L."/>
            <person name="Miller P.J."/>
            <person name="Scott M.A."/>
            <person name="Spackman E."/>
            <person name="Goraichik I."/>
            <person name="Dimitrov K.M."/>
            <person name="Suarez D.L."/>
            <person name="Swayne D.E."/>
        </authorList>
    </citation>
    <scope>NUCLEOTIDE SEQUENCE [LARGE SCALE GENOMIC DNA]</scope>
    <source>
        <strain evidence="1">PRJEB14757</strain>
    </source>
</reference>
<dbReference type="Proteomes" id="UP000191931">
    <property type="component" value="Unassembled WGS sequence"/>
</dbReference>
<dbReference type="EMBL" id="FWEV01000073">
    <property type="protein sequence ID" value="SLM28952.1"/>
    <property type="molecule type" value="Genomic_DNA"/>
</dbReference>
<dbReference type="AlphaFoldDB" id="A0A1W1H915"/>
<gene>
    <name evidence="1" type="ORF">MTBBW1_1640007</name>
</gene>
<sequence>MWVKYVRGVGNRNLRTKKTLFINGITDQIANFIEASQYSP</sequence>
<protein>
    <submittedName>
        <fullName evidence="1">Uncharacterized protein</fullName>
    </submittedName>
</protein>
<evidence type="ECO:0000313" key="2">
    <source>
        <dbReference type="Proteomes" id="UP000191931"/>
    </source>
</evidence>
<name>A0A1W1H915_9BACT</name>
<organism evidence="1 2">
    <name type="scientific">Desulfamplus magnetovallimortis</name>
    <dbReference type="NCBI Taxonomy" id="1246637"/>
    <lineage>
        <taxon>Bacteria</taxon>
        <taxon>Pseudomonadati</taxon>
        <taxon>Thermodesulfobacteriota</taxon>
        <taxon>Desulfobacteria</taxon>
        <taxon>Desulfobacterales</taxon>
        <taxon>Desulfobacteraceae</taxon>
        <taxon>Desulfamplus</taxon>
    </lineage>
</organism>
<keyword evidence="2" id="KW-1185">Reference proteome</keyword>
<accession>A0A1W1H915</accession>
<evidence type="ECO:0000313" key="1">
    <source>
        <dbReference type="EMBL" id="SLM28952.1"/>
    </source>
</evidence>
<proteinExistence type="predicted"/>